<dbReference type="GO" id="GO:0046872">
    <property type="term" value="F:metal ion binding"/>
    <property type="evidence" value="ECO:0007669"/>
    <property type="project" value="UniProtKB-KW"/>
</dbReference>
<organism evidence="8 9">
    <name type="scientific">Actinomyces bowdenii</name>
    <dbReference type="NCBI Taxonomy" id="131109"/>
    <lineage>
        <taxon>Bacteria</taxon>
        <taxon>Bacillati</taxon>
        <taxon>Actinomycetota</taxon>
        <taxon>Actinomycetes</taxon>
        <taxon>Actinomycetales</taxon>
        <taxon>Actinomycetaceae</taxon>
        <taxon>Actinomyces</taxon>
    </lineage>
</organism>
<dbReference type="Gene3D" id="1.10.1400.10">
    <property type="match status" value="1"/>
</dbReference>
<dbReference type="GO" id="GO:0016811">
    <property type="term" value="F:hydrolase activity, acting on carbon-nitrogen (but not peptide) bonds, in linear amides"/>
    <property type="evidence" value="ECO:0007669"/>
    <property type="project" value="InterPro"/>
</dbReference>
<dbReference type="SUPFAM" id="SSF56235">
    <property type="entry name" value="N-terminal nucleophile aminohydrolases (Ntn hydrolases)"/>
    <property type="match status" value="1"/>
</dbReference>
<dbReference type="PANTHER" id="PTHR34218:SF4">
    <property type="entry name" value="ACYL-HOMOSERINE LACTONE ACYLASE QUIP"/>
    <property type="match status" value="1"/>
</dbReference>
<proteinExistence type="inferred from homology"/>
<keyword evidence="3" id="KW-0865">Zymogen</keyword>
<feature type="active site" description="Nucleophile" evidence="4">
    <location>
        <position position="369"/>
    </location>
</feature>
<dbReference type="Gene3D" id="3.60.20.10">
    <property type="entry name" value="Glutamine Phosphoribosylpyrophosphate, subunit 1, domain 1"/>
    <property type="match status" value="1"/>
</dbReference>
<dbReference type="AlphaFoldDB" id="A0A853EKR2"/>
<evidence type="ECO:0000256" key="2">
    <source>
        <dbReference type="ARBA" id="ARBA00022801"/>
    </source>
</evidence>
<reference evidence="8 9" key="1">
    <citation type="submission" date="2020-07" db="EMBL/GenBank/DDBJ databases">
        <title>MOT database genomes.</title>
        <authorList>
            <person name="Joseph S."/>
            <person name="Aduse-Opoku J."/>
            <person name="Hashim A."/>
            <person name="Wade W."/>
            <person name="Curtis M."/>
        </authorList>
    </citation>
    <scope>NUCLEOTIDE SEQUENCE [LARGE SCALE GENOMIC DNA]</scope>
    <source>
        <strain evidence="8 9">WMus004</strain>
    </source>
</reference>
<evidence type="ECO:0000256" key="5">
    <source>
        <dbReference type="PIRSR" id="PIRSR001227-2"/>
    </source>
</evidence>
<evidence type="ECO:0000313" key="9">
    <source>
        <dbReference type="Proteomes" id="UP000572528"/>
    </source>
</evidence>
<comment type="caution">
    <text evidence="8">The sequence shown here is derived from an EMBL/GenBank/DDBJ whole genome shotgun (WGS) entry which is preliminary data.</text>
</comment>
<feature type="region of interest" description="Disordered" evidence="6">
    <location>
        <begin position="1"/>
        <end position="38"/>
    </location>
</feature>
<comment type="similarity">
    <text evidence="1">Belongs to the peptidase S45 family.</text>
</comment>
<dbReference type="Pfam" id="PF01804">
    <property type="entry name" value="Penicil_amidase"/>
    <property type="match status" value="1"/>
</dbReference>
<protein>
    <submittedName>
        <fullName evidence="8">Penicillin acylase family protein</fullName>
    </submittedName>
</protein>
<dbReference type="InterPro" id="IPR043146">
    <property type="entry name" value="Penicillin_amidase_N_B-knob"/>
</dbReference>
<feature type="binding site" evidence="5">
    <location>
        <position position="447"/>
    </location>
    <ligand>
        <name>Ca(2+)</name>
        <dbReference type="ChEBI" id="CHEBI:29108"/>
    </ligand>
</feature>
<evidence type="ECO:0000256" key="1">
    <source>
        <dbReference type="ARBA" id="ARBA00006586"/>
    </source>
</evidence>
<evidence type="ECO:0000256" key="7">
    <source>
        <dbReference type="SAM" id="Phobius"/>
    </source>
</evidence>
<comment type="cofactor">
    <cofactor evidence="5">
        <name>Ca(2+)</name>
        <dbReference type="ChEBI" id="CHEBI:29108"/>
    </cofactor>
    <text evidence="5">Binds 1 Ca(2+) ion per dimer.</text>
</comment>
<dbReference type="Gene3D" id="2.30.120.10">
    <property type="match status" value="1"/>
</dbReference>
<dbReference type="InterPro" id="IPR014395">
    <property type="entry name" value="Pen/GL7ACA/AHL_acylase"/>
</dbReference>
<feature type="transmembrane region" description="Helical" evidence="7">
    <location>
        <begin position="45"/>
        <end position="68"/>
    </location>
</feature>
<keyword evidence="7" id="KW-0472">Membrane</keyword>
<evidence type="ECO:0000313" key="8">
    <source>
        <dbReference type="EMBL" id="NYS68661.1"/>
    </source>
</evidence>
<name>A0A853EKR2_9ACTO</name>
<feature type="binding site" evidence="5">
    <location>
        <position position="236"/>
    </location>
    <ligand>
        <name>Ca(2+)</name>
        <dbReference type="ChEBI" id="CHEBI:29108"/>
    </ligand>
</feature>
<dbReference type="Proteomes" id="UP000572528">
    <property type="component" value="Unassembled WGS sequence"/>
</dbReference>
<dbReference type="Gene3D" id="1.10.439.10">
    <property type="entry name" value="Penicillin Amidohydrolase, domain 1"/>
    <property type="match status" value="1"/>
</dbReference>
<keyword evidence="5" id="KW-0106">Calcium</keyword>
<dbReference type="InterPro" id="IPR002692">
    <property type="entry name" value="S45"/>
</dbReference>
<keyword evidence="5" id="KW-0479">Metal-binding</keyword>
<dbReference type="InterPro" id="IPR023343">
    <property type="entry name" value="Penicillin_amidase_dom1"/>
</dbReference>
<evidence type="ECO:0000256" key="3">
    <source>
        <dbReference type="ARBA" id="ARBA00023145"/>
    </source>
</evidence>
<feature type="region of interest" description="Disordered" evidence="6">
    <location>
        <begin position="269"/>
        <end position="347"/>
    </location>
</feature>
<keyword evidence="7" id="KW-1133">Transmembrane helix</keyword>
<sequence>MPTDMPTESSRELPRESATGVSTEASARSAAPTRRRRRRRRMRRWLIGPLCALLVLVLLAGAALTVVIRAPLPRYDGAITLSGPSDEITVSRDGRGIPHIYASSDHDLFFAQGYVQAQDRFFQMDMSRHLTAGRLSEMVGEAGKESDIAMRTMGLRRVAEQEWELISEESRGFYQAYADGVNAYLEGKAPWQVANEYAVMGLSLPVGDIEPWSGIDSLSWFKMLSSQGLSSTHVDEAWNMQMLQTLGSPAAVEQLSPAPDEAARRPILLDDGASNLRPRSDYPVADPLPVPEHDAEVVDCPEPADGSAPGEAASAAESAVEHSAQESTASPVSPASMDAMGGASGALQEARRTLDAVPAILGQGPGIGSNSFVVSGSRTASGSPIIGNDPHLQISYPSVWSQVGLHCTALDEDCTFDVEGFSFAGMPGVVIGRNPQLAWAFTNLSGDPSDLVVEQNAGDGTYRRDGACLAYTTRTESFEVAGGEPFEVEVRESVHGPIVSGLFAPDESFEQLPGVTGDFSVAVQWTALMPNRSGEAWFALNRSTGAEGIAAAAALLADPAQNILFATAEGDIGYQASGRYPIRPIKAPADQQATMTHETENLGADGRWPRPGWDSSYDWQGFYAPEDMPAVLNPPDGIIAPANQPVTPEASGPYLGLGRYAPGYRSQQIYDVLAQMTAEGPITAEQAGQVMLLDHSPQADELAPALTAVELSEPRLQELQQALATWYAEGAHMSTDSRGAAIMAALYSHLGHAALGDEMGDHYTTDSRMLGSLVADPGSPLWDDTATPEVEDAETIMRRAWAAADADLTAQMGQAHTTWAWGRIHVQKQTHQILGGDGVPSMVQRLFNADSRPVSGAGEIPNASWYDSTVKDGRVDYQVVAGASMRMAVDMADVDGALWVISSGTSGHPLSPHVNDQFEAWAEGRMHPWPFSRRAIEASALHTLRLRPA</sequence>
<evidence type="ECO:0000256" key="4">
    <source>
        <dbReference type="PIRSR" id="PIRSR001227-1"/>
    </source>
</evidence>
<dbReference type="CDD" id="cd03747">
    <property type="entry name" value="Ntn_PGA_like"/>
    <property type="match status" value="1"/>
</dbReference>
<keyword evidence="2" id="KW-0378">Hydrolase</keyword>
<dbReference type="InterPro" id="IPR043147">
    <property type="entry name" value="Penicillin_amidase_A-knob"/>
</dbReference>
<dbReference type="PIRSF" id="PIRSF001227">
    <property type="entry name" value="Pen_acylase"/>
    <property type="match status" value="1"/>
</dbReference>
<dbReference type="PANTHER" id="PTHR34218">
    <property type="entry name" value="PEPTIDASE S45 PENICILLIN AMIDASE"/>
    <property type="match status" value="1"/>
</dbReference>
<gene>
    <name evidence="8" type="ORF">HZZ05_03865</name>
</gene>
<feature type="compositionally biased region" description="Low complexity" evidence="6">
    <location>
        <begin position="301"/>
        <end position="318"/>
    </location>
</feature>
<feature type="binding site" evidence="5">
    <location>
        <position position="450"/>
    </location>
    <ligand>
        <name>Ca(2+)</name>
        <dbReference type="ChEBI" id="CHEBI:29108"/>
    </ligand>
</feature>
<keyword evidence="7" id="KW-0812">Transmembrane</keyword>
<dbReference type="GO" id="GO:0017000">
    <property type="term" value="P:antibiotic biosynthetic process"/>
    <property type="evidence" value="ECO:0007669"/>
    <property type="project" value="InterPro"/>
</dbReference>
<dbReference type="InterPro" id="IPR029055">
    <property type="entry name" value="Ntn_hydrolases_N"/>
</dbReference>
<evidence type="ECO:0000256" key="6">
    <source>
        <dbReference type="SAM" id="MobiDB-lite"/>
    </source>
</evidence>
<accession>A0A853EKR2</accession>
<dbReference type="EMBL" id="JACBXV010000030">
    <property type="protein sequence ID" value="NYS68661.1"/>
    <property type="molecule type" value="Genomic_DNA"/>
</dbReference>